<dbReference type="GO" id="GO:0009416">
    <property type="term" value="P:response to light stimulus"/>
    <property type="evidence" value="ECO:0007669"/>
    <property type="project" value="TreeGrafter"/>
</dbReference>
<keyword evidence="9" id="KW-0456">Lyase</keyword>
<dbReference type="InterPro" id="IPR036155">
    <property type="entry name" value="Crypto/Photolyase_N_sf"/>
</dbReference>
<dbReference type="Pfam" id="PF03441">
    <property type="entry name" value="FAD_binding_7"/>
    <property type="match status" value="1"/>
</dbReference>
<keyword evidence="3 5" id="KW-0274">FAD</keyword>
<dbReference type="PROSITE" id="PS51645">
    <property type="entry name" value="PHR_CRY_ALPHA_BETA"/>
    <property type="match status" value="1"/>
</dbReference>
<dbReference type="Pfam" id="PF00875">
    <property type="entry name" value="DNA_photolyase"/>
    <property type="match status" value="1"/>
</dbReference>
<dbReference type="InterPro" id="IPR005101">
    <property type="entry name" value="Cryptochr/Photolyase_FAD-bd"/>
</dbReference>
<dbReference type="InterPro" id="IPR018394">
    <property type="entry name" value="DNA_photolyase_1_CS_C"/>
</dbReference>
<dbReference type="InterPro" id="IPR006050">
    <property type="entry name" value="DNA_photolyase_N"/>
</dbReference>
<dbReference type="Gene3D" id="1.25.40.80">
    <property type="match status" value="1"/>
</dbReference>
<protein>
    <submittedName>
        <fullName evidence="9">Deoxyribodipyrimidine photo-lyase</fullName>
    </submittedName>
</protein>
<sequence length="479" mass="54354">MTTIVWFRRDLRLEDQAALLAAVRRGRPVTPVYILDDETPMHRKMGAASRWWLRHSLKALDDALRARGSRLILRRGPAHQVLAQLAREVGASAIHCLRHYEPWWRNAERALQDILPVGTALIRHEGLYLMPPGSVKTGSGGQFKIYTPFWRALAQHMPPAAPRPAPDTIPSPEAWPESDEIDSWGLLPSTPDWAGGMRDFWMPGETGAAKRLDDFLPRANRYQEKRNLPSIPGTSFLSPHMHFGEISPSTIWHAAMDAGGSVETYLKELVWREYAANVILQFPDYGVRNARAAFDHFPWRDMANADVQQDYVRWTKGLTGYPIVDAGMRELWATGWMHNRVRMIAASFLIKHLLIDWRVGEQWFWDTLVDADYASNAVNWQWTAGSGVDSNMFVRIMAPLSQSEKFDAGDYIRRWVPELAHLSDPYIHDPEEYGVRPANYPTKIIGHRAARERALTAYAMIKESGSVDNEAVAGLEAAE</sequence>
<name>A0A371BH63_9SPHN</name>
<dbReference type="GO" id="GO:0003677">
    <property type="term" value="F:DNA binding"/>
    <property type="evidence" value="ECO:0007669"/>
    <property type="project" value="TreeGrafter"/>
</dbReference>
<dbReference type="InterPro" id="IPR002081">
    <property type="entry name" value="Cryptochrome/DNA_photolyase_1"/>
</dbReference>
<feature type="site" description="Electron transfer via tryptophanyl radical" evidence="6">
    <location>
        <position position="380"/>
    </location>
</feature>
<evidence type="ECO:0000259" key="8">
    <source>
        <dbReference type="PROSITE" id="PS51645"/>
    </source>
</evidence>
<dbReference type="GO" id="GO:0006950">
    <property type="term" value="P:response to stress"/>
    <property type="evidence" value="ECO:0007669"/>
    <property type="project" value="UniProtKB-ARBA"/>
</dbReference>
<dbReference type="RefSeq" id="WP_115548248.1">
    <property type="nucleotide sequence ID" value="NZ_QRGP01000001.1"/>
</dbReference>
<feature type="binding site" evidence="5">
    <location>
        <position position="222"/>
    </location>
    <ligand>
        <name>FAD</name>
        <dbReference type="ChEBI" id="CHEBI:57692"/>
    </ligand>
</feature>
<feature type="site" description="Electron transfer via tryptophanyl radical" evidence="6">
    <location>
        <position position="357"/>
    </location>
</feature>
<evidence type="ECO:0000256" key="7">
    <source>
        <dbReference type="RuleBase" id="RU004182"/>
    </source>
</evidence>
<feature type="binding site" evidence="5">
    <location>
        <begin position="370"/>
        <end position="372"/>
    </location>
    <ligand>
        <name>FAD</name>
        <dbReference type="ChEBI" id="CHEBI:57692"/>
    </ligand>
</feature>
<gene>
    <name evidence="9" type="ORF">DXH95_04640</name>
</gene>
<dbReference type="SUPFAM" id="SSF48173">
    <property type="entry name" value="Cryptochrome/photolyase FAD-binding domain"/>
    <property type="match status" value="1"/>
</dbReference>
<feature type="binding site" evidence="5">
    <location>
        <begin position="234"/>
        <end position="238"/>
    </location>
    <ligand>
        <name>FAD</name>
        <dbReference type="ChEBI" id="CHEBI:57692"/>
    </ligand>
</feature>
<organism evidence="9 10">
    <name type="scientific">Sphingorhabdus pulchriflava</name>
    <dbReference type="NCBI Taxonomy" id="2292257"/>
    <lineage>
        <taxon>Bacteria</taxon>
        <taxon>Pseudomonadati</taxon>
        <taxon>Pseudomonadota</taxon>
        <taxon>Alphaproteobacteria</taxon>
        <taxon>Sphingomonadales</taxon>
        <taxon>Sphingomonadaceae</taxon>
        <taxon>Sphingorhabdus</taxon>
    </lineage>
</organism>
<dbReference type="GO" id="GO:0006139">
    <property type="term" value="P:nucleobase-containing compound metabolic process"/>
    <property type="evidence" value="ECO:0007669"/>
    <property type="project" value="UniProtKB-ARBA"/>
</dbReference>
<keyword evidence="10" id="KW-1185">Reference proteome</keyword>
<feature type="binding site" evidence="5">
    <location>
        <position position="265"/>
    </location>
    <ligand>
        <name>FAD</name>
        <dbReference type="ChEBI" id="CHEBI:57692"/>
    </ligand>
</feature>
<evidence type="ECO:0000256" key="1">
    <source>
        <dbReference type="ARBA" id="ARBA00001932"/>
    </source>
</evidence>
<feature type="site" description="Electron transfer via tryptophanyl radical" evidence="6">
    <location>
        <position position="299"/>
    </location>
</feature>
<keyword evidence="4 7" id="KW-0157">Chromophore</keyword>
<evidence type="ECO:0000256" key="2">
    <source>
        <dbReference type="ARBA" id="ARBA00022630"/>
    </source>
</evidence>
<dbReference type="SUPFAM" id="SSF52425">
    <property type="entry name" value="Cryptochrome/photolyase, N-terminal domain"/>
    <property type="match status" value="1"/>
</dbReference>
<dbReference type="PANTHER" id="PTHR11455">
    <property type="entry name" value="CRYPTOCHROME"/>
    <property type="match status" value="1"/>
</dbReference>
<evidence type="ECO:0000256" key="5">
    <source>
        <dbReference type="PIRSR" id="PIRSR602081-1"/>
    </source>
</evidence>
<evidence type="ECO:0000256" key="3">
    <source>
        <dbReference type="ARBA" id="ARBA00022827"/>
    </source>
</evidence>
<dbReference type="Gene3D" id="3.40.50.620">
    <property type="entry name" value="HUPs"/>
    <property type="match status" value="1"/>
</dbReference>
<dbReference type="PRINTS" id="PR00147">
    <property type="entry name" value="DNAPHOTLYASE"/>
</dbReference>
<dbReference type="OrthoDB" id="9772484at2"/>
<dbReference type="PROSITE" id="PS00394">
    <property type="entry name" value="DNA_PHOTOLYASES_1_1"/>
    <property type="match status" value="1"/>
</dbReference>
<evidence type="ECO:0000313" key="10">
    <source>
        <dbReference type="Proteomes" id="UP000263833"/>
    </source>
</evidence>
<evidence type="ECO:0000313" key="9">
    <source>
        <dbReference type="EMBL" id="RDV06701.1"/>
    </source>
</evidence>
<comment type="similarity">
    <text evidence="7">Belongs to the DNA photolyase family.</text>
</comment>
<dbReference type="AlphaFoldDB" id="A0A371BH63"/>
<feature type="domain" description="Photolyase/cryptochrome alpha/beta" evidence="8">
    <location>
        <begin position="1"/>
        <end position="129"/>
    </location>
</feature>
<evidence type="ECO:0000256" key="4">
    <source>
        <dbReference type="ARBA" id="ARBA00022991"/>
    </source>
</evidence>
<dbReference type="EMBL" id="QRGP01000001">
    <property type="protein sequence ID" value="RDV06701.1"/>
    <property type="molecule type" value="Genomic_DNA"/>
</dbReference>
<reference evidence="10" key="1">
    <citation type="submission" date="2018-08" db="EMBL/GenBank/DDBJ databases">
        <authorList>
            <person name="Kim S.-J."/>
            <person name="Jung G.-Y."/>
        </authorList>
    </citation>
    <scope>NUCLEOTIDE SEQUENCE [LARGE SCALE GENOMIC DNA]</scope>
    <source>
        <strain evidence="10">GY_G</strain>
    </source>
</reference>
<dbReference type="GO" id="GO:0071949">
    <property type="term" value="F:FAD binding"/>
    <property type="evidence" value="ECO:0007669"/>
    <property type="project" value="TreeGrafter"/>
</dbReference>
<dbReference type="GO" id="GO:0003904">
    <property type="term" value="F:deoxyribodipyrimidine photo-lyase activity"/>
    <property type="evidence" value="ECO:0007669"/>
    <property type="project" value="TreeGrafter"/>
</dbReference>
<dbReference type="InterPro" id="IPR036134">
    <property type="entry name" value="Crypto/Photolyase_FAD-like_sf"/>
</dbReference>
<comment type="cofactor">
    <cofactor evidence="1">
        <name>(6R)-5,10-methylene-5,6,7,8-tetrahydrofolate</name>
        <dbReference type="ChEBI" id="CHEBI:15636"/>
    </cofactor>
</comment>
<comment type="cofactor">
    <cofactor evidence="5">
        <name>FAD</name>
        <dbReference type="ChEBI" id="CHEBI:57692"/>
    </cofactor>
    <text evidence="5">Binds 1 FAD per subunit.</text>
</comment>
<comment type="caution">
    <text evidence="9">The sequence shown here is derived from an EMBL/GenBank/DDBJ whole genome shotgun (WGS) entry which is preliminary data.</text>
</comment>
<dbReference type="InterPro" id="IPR014729">
    <property type="entry name" value="Rossmann-like_a/b/a_fold"/>
</dbReference>
<dbReference type="PANTHER" id="PTHR11455:SF9">
    <property type="entry name" value="CRYPTOCHROME CIRCADIAN CLOCK 5 ISOFORM X1"/>
    <property type="match status" value="1"/>
</dbReference>
<dbReference type="PROSITE" id="PS00691">
    <property type="entry name" value="DNA_PHOTOLYASES_1_2"/>
    <property type="match status" value="1"/>
</dbReference>
<dbReference type="Proteomes" id="UP000263833">
    <property type="component" value="Unassembled WGS sequence"/>
</dbReference>
<keyword evidence="2 5" id="KW-0285">Flavoprotein</keyword>
<dbReference type="Gene3D" id="1.10.579.10">
    <property type="entry name" value="DNA Cyclobutane Dipyrimidine Photolyase, subunit A, domain 3"/>
    <property type="match status" value="1"/>
</dbReference>
<accession>A0A371BH63</accession>
<proteinExistence type="inferred from homology"/>
<evidence type="ECO:0000256" key="6">
    <source>
        <dbReference type="PIRSR" id="PIRSR602081-2"/>
    </source>
</evidence>